<evidence type="ECO:0000256" key="1">
    <source>
        <dbReference type="SAM" id="Phobius"/>
    </source>
</evidence>
<feature type="transmembrane region" description="Helical" evidence="1">
    <location>
        <begin position="41"/>
        <end position="64"/>
    </location>
</feature>
<keyword evidence="1" id="KW-1133">Transmembrane helix</keyword>
<organism evidence="2">
    <name type="scientific">Pithovirus LCPAC304</name>
    <dbReference type="NCBI Taxonomy" id="2506594"/>
    <lineage>
        <taxon>Viruses</taxon>
        <taxon>Pithoviruses</taxon>
    </lineage>
</organism>
<accession>A0A481Z9U4</accession>
<keyword evidence="1" id="KW-0472">Membrane</keyword>
<evidence type="ECO:0000313" key="2">
    <source>
        <dbReference type="EMBL" id="QBK92255.1"/>
    </source>
</evidence>
<gene>
    <name evidence="2" type="ORF">LCPAC304_06020</name>
</gene>
<feature type="transmembrane region" description="Helical" evidence="1">
    <location>
        <begin position="7"/>
        <end position="29"/>
    </location>
</feature>
<proteinExistence type="predicted"/>
<sequence length="105" mass="11458">MREYITFTIGAIIFFSIGTIFAFLDTLFQDEFTDNESAGRGFWTTLSLITISVAAIILIHYLFVNSKNGGTEAKSQFINIHAHETKALDLSTIDTVGGEGFSVGA</sequence>
<name>A0A481Z9U4_9VIRU</name>
<keyword evidence="1" id="KW-0812">Transmembrane</keyword>
<protein>
    <submittedName>
        <fullName evidence="2">Uncharacterized protein</fullName>
    </submittedName>
</protein>
<reference evidence="2" key="1">
    <citation type="journal article" date="2019" name="MBio">
        <title>Virus Genomes from Deep Sea Sediments Expand the Ocean Megavirome and Support Independent Origins of Viral Gigantism.</title>
        <authorList>
            <person name="Backstrom D."/>
            <person name="Yutin N."/>
            <person name="Jorgensen S.L."/>
            <person name="Dharamshi J."/>
            <person name="Homa F."/>
            <person name="Zaremba-Niedwiedzka K."/>
            <person name="Spang A."/>
            <person name="Wolf Y.I."/>
            <person name="Koonin E.V."/>
            <person name="Ettema T.J."/>
        </authorList>
    </citation>
    <scope>NUCLEOTIDE SEQUENCE</scope>
</reference>
<dbReference type="EMBL" id="MK500570">
    <property type="protein sequence ID" value="QBK92255.1"/>
    <property type="molecule type" value="Genomic_DNA"/>
</dbReference>